<dbReference type="Gene3D" id="3.40.50.150">
    <property type="entry name" value="Vaccinia Virus protein VP39"/>
    <property type="match status" value="1"/>
</dbReference>
<comment type="function">
    <text evidence="1 6">Exhibits S-adenosyl-L-methionine-dependent methyltransferase activity.</text>
</comment>
<dbReference type="InterPro" id="IPR007213">
    <property type="entry name" value="Ppm1/Ppm2/Tcmp"/>
</dbReference>
<keyword evidence="8" id="KW-1185">Reference proteome</keyword>
<accession>A0ABW5G1I3</accession>
<dbReference type="Proteomes" id="UP001597417">
    <property type="component" value="Unassembled WGS sequence"/>
</dbReference>
<evidence type="ECO:0000256" key="5">
    <source>
        <dbReference type="ARBA" id="ARBA00022691"/>
    </source>
</evidence>
<keyword evidence="3 6" id="KW-0489">Methyltransferase</keyword>
<comment type="similarity">
    <text evidence="2 6">Belongs to the UPF0677 family.</text>
</comment>
<dbReference type="PANTHER" id="PTHR43619">
    <property type="entry name" value="S-ADENOSYL-L-METHIONINE-DEPENDENT METHYLTRANSFERASE YKTD-RELATED"/>
    <property type="match status" value="1"/>
</dbReference>
<keyword evidence="4" id="KW-0808">Transferase</keyword>
<dbReference type="InterPro" id="IPR029063">
    <property type="entry name" value="SAM-dependent_MTases_sf"/>
</dbReference>
<dbReference type="InterPro" id="IPR011610">
    <property type="entry name" value="SAM_mthyl_Trfase_ML2640-like"/>
</dbReference>
<evidence type="ECO:0000313" key="8">
    <source>
        <dbReference type="Proteomes" id="UP001597417"/>
    </source>
</evidence>
<evidence type="ECO:0000256" key="3">
    <source>
        <dbReference type="ARBA" id="ARBA00022603"/>
    </source>
</evidence>
<comment type="caution">
    <text evidence="7">The sequence shown here is derived from an EMBL/GenBank/DDBJ whole genome shotgun (WGS) entry which is preliminary data.</text>
</comment>
<organism evidence="7 8">
    <name type="scientific">Amycolatopsis pigmentata</name>
    <dbReference type="NCBI Taxonomy" id="450801"/>
    <lineage>
        <taxon>Bacteria</taxon>
        <taxon>Bacillati</taxon>
        <taxon>Actinomycetota</taxon>
        <taxon>Actinomycetes</taxon>
        <taxon>Pseudonocardiales</taxon>
        <taxon>Pseudonocardiaceae</taxon>
        <taxon>Amycolatopsis</taxon>
    </lineage>
</organism>
<evidence type="ECO:0000313" key="7">
    <source>
        <dbReference type="EMBL" id="MFD2421163.1"/>
    </source>
</evidence>
<evidence type="ECO:0000256" key="2">
    <source>
        <dbReference type="ARBA" id="ARBA00008138"/>
    </source>
</evidence>
<dbReference type="GO" id="GO:0032259">
    <property type="term" value="P:methylation"/>
    <property type="evidence" value="ECO:0007669"/>
    <property type="project" value="UniProtKB-KW"/>
</dbReference>
<proteinExistence type="inferred from homology"/>
<dbReference type="EMBL" id="JBHUKR010000021">
    <property type="protein sequence ID" value="MFD2421163.1"/>
    <property type="molecule type" value="Genomic_DNA"/>
</dbReference>
<dbReference type="GO" id="GO:0008168">
    <property type="term" value="F:methyltransferase activity"/>
    <property type="evidence" value="ECO:0007669"/>
    <property type="project" value="UniProtKB-KW"/>
</dbReference>
<dbReference type="Pfam" id="PF04072">
    <property type="entry name" value="LCM"/>
    <property type="match status" value="1"/>
</dbReference>
<protein>
    <recommendedName>
        <fullName evidence="6">S-adenosyl-L-methionine-dependent methyltransferase</fullName>
        <ecNumber evidence="6">2.1.1.-</ecNumber>
    </recommendedName>
</protein>
<dbReference type="RefSeq" id="WP_378269598.1">
    <property type="nucleotide sequence ID" value="NZ_JBHUKR010000021.1"/>
</dbReference>
<dbReference type="PANTHER" id="PTHR43619:SF2">
    <property type="entry name" value="S-ADENOSYL-L-METHIONINE-DEPENDENT METHYLTRANSFERASES SUPERFAMILY PROTEIN"/>
    <property type="match status" value="1"/>
</dbReference>
<sequence>MTAERDEVPDSTALRVALWRAMHVQVDAPPHVLRDDIGLRLADPDERWRHRPDMDPETTSGFRAAIVARARFLDDLVLDRAARGVTQYVVLGAGLDTFAQRHPEQAGLRVFEVDQPGPQAWKRRRLIELGFGVPGRLRLVPADFETSGQWWERLCAAGFDPGLPAVVSSTGVAPYLTKKATAETLRVLAGLAPGSTFVMSFLLPIELVDAADRPGLLAAEQGARAAGTPFIGFSTPAEMLELARRAGFADVRHVPGTELADRYFAGRADGLRPSTGEDLLLVTT</sequence>
<dbReference type="NCBIfam" id="TIGR00027">
    <property type="entry name" value="mthyl_TIGR00027"/>
    <property type="match status" value="1"/>
</dbReference>
<evidence type="ECO:0000256" key="4">
    <source>
        <dbReference type="ARBA" id="ARBA00022679"/>
    </source>
</evidence>
<name>A0ABW5G1I3_9PSEU</name>
<gene>
    <name evidence="7" type="ORF">ACFSXZ_33020</name>
</gene>
<dbReference type="EC" id="2.1.1.-" evidence="6"/>
<dbReference type="SUPFAM" id="SSF53335">
    <property type="entry name" value="S-adenosyl-L-methionine-dependent methyltransferases"/>
    <property type="match status" value="1"/>
</dbReference>
<evidence type="ECO:0000256" key="6">
    <source>
        <dbReference type="RuleBase" id="RU362030"/>
    </source>
</evidence>
<evidence type="ECO:0000256" key="1">
    <source>
        <dbReference type="ARBA" id="ARBA00003907"/>
    </source>
</evidence>
<keyword evidence="5 6" id="KW-0949">S-adenosyl-L-methionine</keyword>
<reference evidence="8" key="1">
    <citation type="journal article" date="2019" name="Int. J. Syst. Evol. Microbiol.">
        <title>The Global Catalogue of Microorganisms (GCM) 10K type strain sequencing project: providing services to taxonomists for standard genome sequencing and annotation.</title>
        <authorList>
            <consortium name="The Broad Institute Genomics Platform"/>
            <consortium name="The Broad Institute Genome Sequencing Center for Infectious Disease"/>
            <person name="Wu L."/>
            <person name="Ma J."/>
        </authorList>
    </citation>
    <scope>NUCLEOTIDE SEQUENCE [LARGE SCALE GENOMIC DNA]</scope>
    <source>
        <strain evidence="8">CGMCC 4.7645</strain>
    </source>
</reference>